<sequence>MIDVQLILSVLGGIGVLLILILYFQIQAFLALLIASISVGLIAGMAPSTIMDAMKTGMGNTLGFVATVVGLGAIFGAILEHSGAAGALANFFLDKMGEKKAPWAMTLTGFVVAIPVFFDVAFIILVPLIYSLQRRSGQSLFLFAIPLLAGLAATHSFIPPTPGPVAVADILGADLGLVILFGFIVGIPAVIVSGPMLAKRLAKITFIAAPPLDEEPKETSKNPNLAIVLAIIATPILLIVLNTISKTWLKVGVLINWLAFFGHPFMALIIANLLAWYFMGIKKGFSKEQLLKMSTQSLAPAGIIILLTGAGGVFKQILMDTGAGQMLANAFADNLSSPFIFAFVMAALMRVVQGSATVAMITSAGMTSALIASANLSAAQLSLLVIAIASGATVLSHVNDSGFWLINRYLGLTVKQTFKSWTLMTTLLGLSSFVITLILAYFV</sequence>
<feature type="transmembrane region" description="Helical" evidence="1">
    <location>
        <begin position="298"/>
        <end position="319"/>
    </location>
</feature>
<proteinExistence type="predicted"/>
<accession>A0ABY6D5D3</accession>
<name>A0ABY6D5D3_9BACT</name>
<dbReference type="Pfam" id="PF02447">
    <property type="entry name" value="GntP_permease"/>
    <property type="match status" value="1"/>
</dbReference>
<dbReference type="PANTHER" id="PTHR30354">
    <property type="entry name" value="GNT FAMILY GLUCONATE TRANSPORTER"/>
    <property type="match status" value="1"/>
</dbReference>
<keyword evidence="3" id="KW-1185">Reference proteome</keyword>
<feature type="transmembrane region" description="Helical" evidence="1">
    <location>
        <begin position="225"/>
        <end position="245"/>
    </location>
</feature>
<feature type="transmembrane region" description="Helical" evidence="1">
    <location>
        <begin position="339"/>
        <end position="362"/>
    </location>
</feature>
<evidence type="ECO:0000313" key="2">
    <source>
        <dbReference type="EMBL" id="UXX81352.1"/>
    </source>
</evidence>
<evidence type="ECO:0000313" key="3">
    <source>
        <dbReference type="Proteomes" id="UP001062165"/>
    </source>
</evidence>
<dbReference type="PANTHER" id="PTHR30354:SF25">
    <property type="entry name" value="INNER MEMBRANE PERMEASE YGBN"/>
    <property type="match status" value="1"/>
</dbReference>
<gene>
    <name evidence="2" type="ORF">N7E81_11115</name>
</gene>
<dbReference type="EMBL" id="CP106735">
    <property type="protein sequence ID" value="UXX81352.1"/>
    <property type="molecule type" value="Genomic_DNA"/>
</dbReference>
<feature type="transmembrane region" description="Helical" evidence="1">
    <location>
        <begin position="170"/>
        <end position="192"/>
    </location>
</feature>
<feature type="transmembrane region" description="Helical" evidence="1">
    <location>
        <begin position="257"/>
        <end position="278"/>
    </location>
</feature>
<dbReference type="NCBIfam" id="TIGR00791">
    <property type="entry name" value="gntP"/>
    <property type="match status" value="1"/>
</dbReference>
<keyword evidence="1" id="KW-1133">Transmembrane helix</keyword>
<feature type="transmembrane region" description="Helical" evidence="1">
    <location>
        <begin position="103"/>
        <end position="128"/>
    </location>
</feature>
<dbReference type="Proteomes" id="UP001062165">
    <property type="component" value="Chromosome"/>
</dbReference>
<keyword evidence="1" id="KW-0472">Membrane</keyword>
<evidence type="ECO:0000256" key="1">
    <source>
        <dbReference type="SAM" id="Phobius"/>
    </source>
</evidence>
<feature type="transmembrane region" description="Helical" evidence="1">
    <location>
        <begin position="62"/>
        <end position="83"/>
    </location>
</feature>
<organism evidence="2 3">
    <name type="scientific">Reichenbachiella carrageenanivorans</name>
    <dbReference type="NCBI Taxonomy" id="2979869"/>
    <lineage>
        <taxon>Bacteria</taxon>
        <taxon>Pseudomonadati</taxon>
        <taxon>Bacteroidota</taxon>
        <taxon>Cytophagia</taxon>
        <taxon>Cytophagales</taxon>
        <taxon>Reichenbachiellaceae</taxon>
        <taxon>Reichenbachiella</taxon>
    </lineage>
</organism>
<feature type="transmembrane region" description="Helical" evidence="1">
    <location>
        <begin position="30"/>
        <end position="50"/>
    </location>
</feature>
<dbReference type="RefSeq" id="WP_263053076.1">
    <property type="nucleotide sequence ID" value="NZ_CP106735.1"/>
</dbReference>
<feature type="transmembrane region" description="Helical" evidence="1">
    <location>
        <begin position="7"/>
        <end position="24"/>
    </location>
</feature>
<feature type="transmembrane region" description="Helical" evidence="1">
    <location>
        <begin position="374"/>
        <end position="398"/>
    </location>
</feature>
<dbReference type="PIRSF" id="PIRSF002746">
    <property type="entry name" value="Gluconate_transporter"/>
    <property type="match status" value="1"/>
</dbReference>
<feature type="transmembrane region" description="Helical" evidence="1">
    <location>
        <begin position="418"/>
        <end position="442"/>
    </location>
</feature>
<protein>
    <submittedName>
        <fullName evidence="2">GntP family permease</fullName>
    </submittedName>
</protein>
<feature type="transmembrane region" description="Helical" evidence="1">
    <location>
        <begin position="140"/>
        <end position="158"/>
    </location>
</feature>
<dbReference type="InterPro" id="IPR003474">
    <property type="entry name" value="Glcn_transporter"/>
</dbReference>
<reference evidence="2" key="1">
    <citation type="submission" date="2022-10" db="EMBL/GenBank/DDBJ databases">
        <title>Comparative genomics and taxonomic characterization of three novel marine species of genus Reichenbachiella exhibiting antioxidant and polysaccharide degradation activities.</title>
        <authorList>
            <person name="Muhammad N."/>
            <person name="Lee Y.-J."/>
            <person name="Ko J."/>
            <person name="Kim S.-G."/>
        </authorList>
    </citation>
    <scope>NUCLEOTIDE SEQUENCE</scope>
    <source>
        <strain evidence="2">Wsw4-B4</strain>
    </source>
</reference>
<keyword evidence="1" id="KW-0812">Transmembrane</keyword>